<feature type="compositionally biased region" description="Low complexity" evidence="1">
    <location>
        <begin position="212"/>
        <end position="228"/>
    </location>
</feature>
<feature type="region of interest" description="Disordered" evidence="1">
    <location>
        <begin position="145"/>
        <end position="164"/>
    </location>
</feature>
<sequence>MPNVFVIPPEEEQEENPPWCYFDASEAAQGAHATEPDIEALDTALHFHQQVDNRAPAFHRSLQNDSQDTVVLPRRGSLTYVREAAMTGAEEDVKRKTFDEEIVEVVKVRRNEGRENISKPQADTIKKSKTFKARATQAFKSIKNVGKGVRPPVSSVSASTCVSGENARVSEDARFRETLPRPSSPNLTRRRSLVLSQLFTFSNSSRPMSAEPDSPTSPVASSSSTLPLRHSMQTLPSATSPLKSQSQSHARRLHPSPSLEDCADPPSHSTGDHSLPKSSLSKRKSFRKRISVLELQKLFSVSNPPASATSVQDSRSSIADTFATAESDPHTLPSSRSSSSASSISSYAYVSEDLSPPFELDACISDPDLEEMRLDSLHFDSLHFDPEDF</sequence>
<feature type="compositionally biased region" description="Polar residues" evidence="1">
    <location>
        <begin position="231"/>
        <end position="248"/>
    </location>
</feature>
<organism evidence="2 3">
    <name type="scientific">Fibroporia radiculosa</name>
    <dbReference type="NCBI Taxonomy" id="599839"/>
    <lineage>
        <taxon>Eukaryota</taxon>
        <taxon>Fungi</taxon>
        <taxon>Dikarya</taxon>
        <taxon>Basidiomycota</taxon>
        <taxon>Agaricomycotina</taxon>
        <taxon>Agaricomycetes</taxon>
        <taxon>Polyporales</taxon>
        <taxon>Fibroporiaceae</taxon>
        <taxon>Fibroporia</taxon>
    </lineage>
</organism>
<dbReference type="HOGENOM" id="CLU_045422_0_0_1"/>
<evidence type="ECO:0000313" key="3">
    <source>
        <dbReference type="Proteomes" id="UP000006352"/>
    </source>
</evidence>
<reference evidence="2 3" key="1">
    <citation type="journal article" date="2012" name="Appl. Environ. Microbiol.">
        <title>Short-read sequencing for genomic analysis of the brown rot fungus Fibroporia radiculosa.</title>
        <authorList>
            <person name="Tang J.D."/>
            <person name="Perkins A.D."/>
            <person name="Sonstegard T.S."/>
            <person name="Schroeder S.G."/>
            <person name="Burgess S.C."/>
            <person name="Diehl S.V."/>
        </authorList>
    </citation>
    <scope>NUCLEOTIDE SEQUENCE [LARGE SCALE GENOMIC DNA]</scope>
    <source>
        <strain evidence="2 3">TFFH 294</strain>
    </source>
</reference>
<protein>
    <submittedName>
        <fullName evidence="2">Uncharacterized protein</fullName>
    </submittedName>
</protein>
<accession>J4G897</accession>
<dbReference type="RefSeq" id="XP_012182146.1">
    <property type="nucleotide sequence ID" value="XM_012326756.1"/>
</dbReference>
<dbReference type="Proteomes" id="UP000006352">
    <property type="component" value="Unassembled WGS sequence"/>
</dbReference>
<evidence type="ECO:0000313" key="2">
    <source>
        <dbReference type="EMBL" id="CCM02863.1"/>
    </source>
</evidence>
<gene>
    <name evidence="2" type="ORF">FIBRA_04975</name>
</gene>
<dbReference type="STRING" id="599839.J4G897"/>
<evidence type="ECO:0000256" key="1">
    <source>
        <dbReference type="SAM" id="MobiDB-lite"/>
    </source>
</evidence>
<feature type="region of interest" description="Disordered" evidence="1">
    <location>
        <begin position="204"/>
        <end position="282"/>
    </location>
</feature>
<dbReference type="OrthoDB" id="3066311at2759"/>
<feature type="compositionally biased region" description="Polar residues" evidence="1">
    <location>
        <begin position="302"/>
        <end position="319"/>
    </location>
</feature>
<proteinExistence type="predicted"/>
<dbReference type="EMBL" id="HE797095">
    <property type="protein sequence ID" value="CCM02863.1"/>
    <property type="molecule type" value="Genomic_DNA"/>
</dbReference>
<keyword evidence="3" id="KW-1185">Reference proteome</keyword>
<dbReference type="GeneID" id="24097774"/>
<name>J4G897_9APHY</name>
<feature type="region of interest" description="Disordered" evidence="1">
    <location>
        <begin position="302"/>
        <end position="342"/>
    </location>
</feature>
<dbReference type="AlphaFoldDB" id="J4G897"/>
<dbReference type="InParanoid" id="J4G897"/>
<feature type="compositionally biased region" description="Polar residues" evidence="1">
    <location>
        <begin position="154"/>
        <end position="163"/>
    </location>
</feature>